<keyword evidence="3" id="KW-1185">Reference proteome</keyword>
<dbReference type="Proteomes" id="UP000829517">
    <property type="component" value="Unassembled WGS sequence"/>
</dbReference>
<feature type="transmembrane region" description="Helical" evidence="1">
    <location>
        <begin position="300"/>
        <end position="321"/>
    </location>
</feature>
<keyword evidence="1" id="KW-1133">Transmembrane helix</keyword>
<dbReference type="EMBL" id="JAETXX010000004">
    <property type="protein sequence ID" value="MCF8714826.1"/>
    <property type="molecule type" value="Genomic_DNA"/>
</dbReference>
<evidence type="ECO:0000313" key="3">
    <source>
        <dbReference type="Proteomes" id="UP000829517"/>
    </source>
</evidence>
<feature type="transmembrane region" description="Helical" evidence="1">
    <location>
        <begin position="333"/>
        <end position="357"/>
    </location>
</feature>
<evidence type="ECO:0000256" key="1">
    <source>
        <dbReference type="SAM" id="Phobius"/>
    </source>
</evidence>
<feature type="transmembrane region" description="Helical" evidence="1">
    <location>
        <begin position="5"/>
        <end position="27"/>
    </location>
</feature>
<sequence length="405" mass="47105">MEKRFITICFSNFLIAATMGLLLRLLYVLPIDSMNFRFLTHAHSHTAMLGWVYLSIQLFIVKWYIKDNTHKKYKRLFWITQLSIIGMLVSFPFQGYAMVSISFSTLHIFCSYTLAYYAFKEIKATTPANKFMRLAIYFMLFSTIGVWCLGPTVVQYGKSSELYQLAIQFFLHFQFNGWFLIAVLSLIFRKLDIKNSVSTKRLYGFTVTATLLTYAFPASWYLDYSWLYWVNSIGVILQLIMVYYMFIILKKPLSESLKKQLPVVKTLYRFAIITFTIKTLIQILTLVPVIATQAHAYKNLVIGFIHLIMLGVISSLLYANFHHLLNIKRERYFKLGVYLFLTGIFITEALLFMQGSLYMLKTGISIPHYYLTLFLASLFLVIGIIFLIISIQKSSIKKSAYITKQ</sequence>
<feature type="transmembrane region" description="Helical" evidence="1">
    <location>
        <begin position="47"/>
        <end position="64"/>
    </location>
</feature>
<feature type="transmembrane region" description="Helical" evidence="1">
    <location>
        <begin position="369"/>
        <end position="389"/>
    </location>
</feature>
<feature type="transmembrane region" description="Helical" evidence="1">
    <location>
        <begin position="226"/>
        <end position="249"/>
    </location>
</feature>
<protein>
    <submittedName>
        <fullName evidence="2">Uncharacterized protein</fullName>
    </submittedName>
</protein>
<keyword evidence="1" id="KW-0472">Membrane</keyword>
<dbReference type="RefSeq" id="WP_236958793.1">
    <property type="nucleotide sequence ID" value="NZ_JAETXX010000004.1"/>
</dbReference>
<feature type="transmembrane region" description="Helical" evidence="1">
    <location>
        <begin position="201"/>
        <end position="220"/>
    </location>
</feature>
<gene>
    <name evidence="2" type="ORF">JM658_08295</name>
</gene>
<proteinExistence type="predicted"/>
<feature type="transmembrane region" description="Helical" evidence="1">
    <location>
        <begin position="99"/>
        <end position="119"/>
    </location>
</feature>
<reference evidence="2 3" key="1">
    <citation type="submission" date="2021-01" db="EMBL/GenBank/DDBJ databases">
        <title>Genome sequencing of Joostella atrarenae M1-2 (= KCTC 23194).</title>
        <authorList>
            <person name="Zakaria M.R."/>
            <person name="Lam M.Q."/>
            <person name="Chong C.S."/>
        </authorList>
    </citation>
    <scope>NUCLEOTIDE SEQUENCE [LARGE SCALE GENOMIC DNA]</scope>
    <source>
        <strain evidence="2 3">M1-2</strain>
    </source>
</reference>
<feature type="transmembrane region" description="Helical" evidence="1">
    <location>
        <begin position="166"/>
        <end position="189"/>
    </location>
</feature>
<evidence type="ECO:0000313" key="2">
    <source>
        <dbReference type="EMBL" id="MCF8714826.1"/>
    </source>
</evidence>
<feature type="transmembrane region" description="Helical" evidence="1">
    <location>
        <begin position="76"/>
        <end position="93"/>
    </location>
</feature>
<name>A0ABS9J330_9FLAO</name>
<feature type="transmembrane region" description="Helical" evidence="1">
    <location>
        <begin position="270"/>
        <end position="294"/>
    </location>
</feature>
<accession>A0ABS9J330</accession>
<keyword evidence="1" id="KW-0812">Transmembrane</keyword>
<organism evidence="2 3">
    <name type="scientific">Joostella atrarenae</name>
    <dbReference type="NCBI Taxonomy" id="679257"/>
    <lineage>
        <taxon>Bacteria</taxon>
        <taxon>Pseudomonadati</taxon>
        <taxon>Bacteroidota</taxon>
        <taxon>Flavobacteriia</taxon>
        <taxon>Flavobacteriales</taxon>
        <taxon>Flavobacteriaceae</taxon>
        <taxon>Joostella</taxon>
    </lineage>
</organism>
<comment type="caution">
    <text evidence="2">The sequence shown here is derived from an EMBL/GenBank/DDBJ whole genome shotgun (WGS) entry which is preliminary data.</text>
</comment>
<feature type="transmembrane region" description="Helical" evidence="1">
    <location>
        <begin position="131"/>
        <end position="154"/>
    </location>
</feature>